<keyword evidence="11 15" id="KW-0067">ATP-binding</keyword>
<gene>
    <name evidence="18" type="ORF">OIU85_028096</name>
</gene>
<name>A0A9Q0TBQ7_SALVM</name>
<evidence type="ECO:0000256" key="7">
    <source>
        <dbReference type="ARBA" id="ARBA00022707"/>
    </source>
</evidence>
<feature type="binding site" evidence="15">
    <location>
        <position position="170"/>
    </location>
    <ligand>
        <name>ATP</name>
        <dbReference type="ChEBI" id="CHEBI:30616"/>
    </ligand>
</feature>
<comment type="catalytic activity">
    <reaction evidence="13">
        <text>L-threonyl-[protein] + ATP = O-phospho-L-threonyl-[protein] + ADP + H(+)</text>
        <dbReference type="Rhea" id="RHEA:46608"/>
        <dbReference type="Rhea" id="RHEA-COMP:11060"/>
        <dbReference type="Rhea" id="RHEA-COMP:11605"/>
        <dbReference type="ChEBI" id="CHEBI:15378"/>
        <dbReference type="ChEBI" id="CHEBI:30013"/>
        <dbReference type="ChEBI" id="CHEBI:30616"/>
        <dbReference type="ChEBI" id="CHEBI:61977"/>
        <dbReference type="ChEBI" id="CHEBI:456216"/>
        <dbReference type="EC" id="2.7.11.1"/>
    </reaction>
</comment>
<dbReference type="EC" id="2.7.11.1" evidence="3"/>
<dbReference type="FunFam" id="3.30.200.20:FF:000101">
    <property type="entry name" value="CDPK-related kinase 1"/>
    <property type="match status" value="1"/>
</dbReference>
<evidence type="ECO:0000256" key="8">
    <source>
        <dbReference type="ARBA" id="ARBA00022737"/>
    </source>
</evidence>
<dbReference type="AlphaFoldDB" id="A0A9Q0TBQ7"/>
<comment type="subcellular location">
    <subcellularLocation>
        <location evidence="1">Membrane</location>
        <topology evidence="1">Lipid-anchor</topology>
        <orientation evidence="1">Cytoplasmic side</orientation>
    </subcellularLocation>
</comment>
<dbReference type="SUPFAM" id="SSF56112">
    <property type="entry name" value="Protein kinase-like (PK-like)"/>
    <property type="match status" value="1"/>
</dbReference>
<keyword evidence="4" id="KW-0723">Serine/threonine-protein kinase</keyword>
<evidence type="ECO:0000256" key="14">
    <source>
        <dbReference type="ARBA" id="ARBA00048679"/>
    </source>
</evidence>
<dbReference type="InterPro" id="IPR011009">
    <property type="entry name" value="Kinase-like_dom_sf"/>
</dbReference>
<evidence type="ECO:0000256" key="10">
    <source>
        <dbReference type="ARBA" id="ARBA00022777"/>
    </source>
</evidence>
<dbReference type="InterPro" id="IPR050205">
    <property type="entry name" value="CDPK_Ser/Thr_kinases"/>
</dbReference>
<keyword evidence="7" id="KW-0519">Myristate</keyword>
<evidence type="ECO:0000313" key="18">
    <source>
        <dbReference type="EMBL" id="KAJ6707795.1"/>
    </source>
</evidence>
<proteinExistence type="inferred from homology"/>
<dbReference type="SUPFAM" id="SSF47473">
    <property type="entry name" value="EF-hand"/>
    <property type="match status" value="1"/>
</dbReference>
<dbReference type="SMART" id="SM00220">
    <property type="entry name" value="S_TKc"/>
    <property type="match status" value="1"/>
</dbReference>
<dbReference type="Gene3D" id="1.10.238.10">
    <property type="entry name" value="EF-hand"/>
    <property type="match status" value="2"/>
</dbReference>
<sequence>MGTCTSKPPKPNPYAPSDTNPPPQTPSQHDLPTNQIQTPKSPVTPFPTSKPSPYFPLYTPSPFKKTPFKSTTSTPLRFFKKSFAPPSPAKHIKAVLRRQNKKKKKSGADPSAEDDDDNEEAVELDKRFGFSKEFTSRLEVGEEVGRGHFGYTCSAKFKKGERKGQQVAVKVIPKSKMTTAIAVEDVRREVRILKDLTGHNNLVHFYDAFEDLDNVYIVMELCEGGELLDRILSRGGKYSEDDAKAVMVQILNVVAFCHLQGVVHRDLKPENFLYTSKEENSQLKVIDFGLSDFARPDERLNDIVGSAYYVAPEVLHRSYSTEADVWSVGVIAFILLCGSRPFWARTESGIFQAVLKADPSFDEAPWPTLSLESKDFVKRLLNKDPRKRITAAQALSHPWIRNYNDVKVPLDIMIFRHMKAYMRSSSLRKAALRALSKTLTVDELFYLKEQFALLEPKKNGSITLEKLRMALMKNATNAMKDSRIPDFLAPLHPLQYRRMDFEEFCAAALNIHQLETLDQWKQLARSAYELFEKDGNRAIVIEELASELGLGPSIPVHAVLNDWIRHTDGKLSFHGAGIGLFGNYPSNFQFGVDSTKEMLIHSTPIQQATIEKGNKVRNASDCRFNDYLFIDAVDPSSYHISIVIYSIIAVHHPHVKPIIERLYITTLTRNLTKVNEIVPELRKVRRDRGICRCRSFKILKAQIYAGKNLSLYAINQYMTPFKVTKDSSSQNEYGRNPILLHEWCLKSISDHDLGFSIRRITLYWPVSTRSPNRKNLACYMPFLHLLGAQ</sequence>
<feature type="compositionally biased region" description="Pro residues" evidence="16">
    <location>
        <begin position="42"/>
        <end position="54"/>
    </location>
</feature>
<evidence type="ECO:0000256" key="6">
    <source>
        <dbReference type="ARBA" id="ARBA00022679"/>
    </source>
</evidence>
<keyword evidence="9 15" id="KW-0547">Nucleotide-binding</keyword>
<dbReference type="Gene3D" id="3.30.200.20">
    <property type="entry name" value="Phosphorylase Kinase, domain 1"/>
    <property type="match status" value="1"/>
</dbReference>
<keyword evidence="6" id="KW-0808">Transferase</keyword>
<evidence type="ECO:0000256" key="1">
    <source>
        <dbReference type="ARBA" id="ARBA00004423"/>
    </source>
</evidence>
<organism evidence="18 19">
    <name type="scientific">Salix viminalis</name>
    <name type="common">Common osier</name>
    <name type="synonym">Basket willow</name>
    <dbReference type="NCBI Taxonomy" id="40686"/>
    <lineage>
        <taxon>Eukaryota</taxon>
        <taxon>Viridiplantae</taxon>
        <taxon>Streptophyta</taxon>
        <taxon>Embryophyta</taxon>
        <taxon>Tracheophyta</taxon>
        <taxon>Spermatophyta</taxon>
        <taxon>Magnoliopsida</taxon>
        <taxon>eudicotyledons</taxon>
        <taxon>Gunneridae</taxon>
        <taxon>Pentapetalae</taxon>
        <taxon>rosids</taxon>
        <taxon>fabids</taxon>
        <taxon>Malpighiales</taxon>
        <taxon>Salicaceae</taxon>
        <taxon>Saliceae</taxon>
        <taxon>Salix</taxon>
    </lineage>
</organism>
<dbReference type="FunFam" id="1.10.510.10:FF:001294">
    <property type="entry name" value="CDPK-related kinase 3"/>
    <property type="match status" value="1"/>
</dbReference>
<evidence type="ECO:0000256" key="13">
    <source>
        <dbReference type="ARBA" id="ARBA00047899"/>
    </source>
</evidence>
<feature type="compositionally biased region" description="Low complexity" evidence="16">
    <location>
        <begin position="60"/>
        <end position="71"/>
    </location>
</feature>
<comment type="similarity">
    <text evidence="2">Belongs to the protein kinase superfamily. CAMK Ser/Thr protein kinase family. CaMK subfamily.</text>
</comment>
<evidence type="ECO:0000256" key="3">
    <source>
        <dbReference type="ARBA" id="ARBA00012513"/>
    </source>
</evidence>
<dbReference type="InterPro" id="IPR000719">
    <property type="entry name" value="Prot_kinase_dom"/>
</dbReference>
<dbReference type="PROSITE" id="PS50011">
    <property type="entry name" value="PROTEIN_KINASE_DOM"/>
    <property type="match status" value="1"/>
</dbReference>
<accession>A0A9Q0TBQ7</accession>
<keyword evidence="12" id="KW-0449">Lipoprotein</keyword>
<protein>
    <recommendedName>
        <fullName evidence="3">non-specific serine/threonine protein kinase</fullName>
        <ecNumber evidence="3">2.7.11.1</ecNumber>
    </recommendedName>
</protein>
<dbReference type="PANTHER" id="PTHR24349">
    <property type="entry name" value="SERINE/THREONINE-PROTEIN KINASE"/>
    <property type="match status" value="1"/>
</dbReference>
<evidence type="ECO:0000256" key="2">
    <source>
        <dbReference type="ARBA" id="ARBA00005354"/>
    </source>
</evidence>
<dbReference type="InterPro" id="IPR008271">
    <property type="entry name" value="Ser/Thr_kinase_AS"/>
</dbReference>
<dbReference type="FunFam" id="1.10.510.10:FF:001864">
    <property type="entry name" value="Calcium-dependent protein kinase SK5"/>
    <property type="match status" value="1"/>
</dbReference>
<feature type="domain" description="Protein kinase" evidence="17">
    <location>
        <begin position="138"/>
        <end position="400"/>
    </location>
</feature>
<evidence type="ECO:0000256" key="12">
    <source>
        <dbReference type="ARBA" id="ARBA00023288"/>
    </source>
</evidence>
<dbReference type="PROSITE" id="PS00108">
    <property type="entry name" value="PROTEIN_KINASE_ST"/>
    <property type="match status" value="1"/>
</dbReference>
<comment type="catalytic activity">
    <reaction evidence="14">
        <text>L-seryl-[protein] + ATP = O-phospho-L-seryl-[protein] + ADP + H(+)</text>
        <dbReference type="Rhea" id="RHEA:17989"/>
        <dbReference type="Rhea" id="RHEA-COMP:9863"/>
        <dbReference type="Rhea" id="RHEA-COMP:11604"/>
        <dbReference type="ChEBI" id="CHEBI:15378"/>
        <dbReference type="ChEBI" id="CHEBI:29999"/>
        <dbReference type="ChEBI" id="CHEBI:30616"/>
        <dbReference type="ChEBI" id="CHEBI:83421"/>
        <dbReference type="ChEBI" id="CHEBI:456216"/>
        <dbReference type="EC" id="2.7.11.1"/>
    </reaction>
</comment>
<dbReference type="FunFam" id="1.10.238.10:FF:000085">
    <property type="entry name" value="CDPK-related kinase 1"/>
    <property type="match status" value="1"/>
</dbReference>
<evidence type="ECO:0000256" key="5">
    <source>
        <dbReference type="ARBA" id="ARBA00022553"/>
    </source>
</evidence>
<comment type="caution">
    <text evidence="18">The sequence shown here is derived from an EMBL/GenBank/DDBJ whole genome shotgun (WGS) entry which is preliminary data.</text>
</comment>
<feature type="compositionally biased region" description="Basic residues" evidence="16">
    <location>
        <begin position="96"/>
        <end position="105"/>
    </location>
</feature>
<dbReference type="Gene3D" id="1.10.510.10">
    <property type="entry name" value="Transferase(Phosphotransferase) domain 1"/>
    <property type="match status" value="1"/>
</dbReference>
<keyword evidence="10 18" id="KW-0418">Kinase</keyword>
<reference evidence="18" key="2">
    <citation type="journal article" date="2023" name="Int. J. Mol. Sci.">
        <title>De Novo Assembly and Annotation of 11 Diverse Shrub Willow (Salix) Genomes Reveals Novel Gene Organization in Sex-Linked Regions.</title>
        <authorList>
            <person name="Hyden B."/>
            <person name="Feng K."/>
            <person name="Yates T.B."/>
            <person name="Jawdy S."/>
            <person name="Cereghino C."/>
            <person name="Smart L.B."/>
            <person name="Muchero W."/>
        </authorList>
    </citation>
    <scope>NUCLEOTIDE SEQUENCE [LARGE SCALE GENOMIC DNA]</scope>
    <source>
        <tissue evidence="18">Shoot tip</tissue>
    </source>
</reference>
<dbReference type="PROSITE" id="PS00107">
    <property type="entry name" value="PROTEIN_KINASE_ATP"/>
    <property type="match status" value="1"/>
</dbReference>
<evidence type="ECO:0000259" key="17">
    <source>
        <dbReference type="PROSITE" id="PS50011"/>
    </source>
</evidence>
<feature type="compositionally biased region" description="Acidic residues" evidence="16">
    <location>
        <begin position="111"/>
        <end position="120"/>
    </location>
</feature>
<evidence type="ECO:0000256" key="9">
    <source>
        <dbReference type="ARBA" id="ARBA00022741"/>
    </source>
</evidence>
<dbReference type="OrthoDB" id="40902at2759"/>
<evidence type="ECO:0000313" key="19">
    <source>
        <dbReference type="Proteomes" id="UP001151529"/>
    </source>
</evidence>
<dbReference type="GO" id="GO:0005524">
    <property type="term" value="F:ATP binding"/>
    <property type="evidence" value="ECO:0007669"/>
    <property type="project" value="UniProtKB-UniRule"/>
</dbReference>
<evidence type="ECO:0000256" key="4">
    <source>
        <dbReference type="ARBA" id="ARBA00022527"/>
    </source>
</evidence>
<keyword evidence="19" id="KW-1185">Reference proteome</keyword>
<keyword evidence="5" id="KW-0597">Phosphoprotein</keyword>
<dbReference type="GO" id="GO:0004674">
    <property type="term" value="F:protein serine/threonine kinase activity"/>
    <property type="evidence" value="ECO:0007669"/>
    <property type="project" value="UniProtKB-KW"/>
</dbReference>
<evidence type="ECO:0000256" key="15">
    <source>
        <dbReference type="PROSITE-ProRule" id="PRU10141"/>
    </source>
</evidence>
<dbReference type="EMBL" id="JAPFFL010000008">
    <property type="protein sequence ID" value="KAJ6707795.1"/>
    <property type="molecule type" value="Genomic_DNA"/>
</dbReference>
<evidence type="ECO:0000256" key="11">
    <source>
        <dbReference type="ARBA" id="ARBA00022840"/>
    </source>
</evidence>
<dbReference type="Pfam" id="PF00069">
    <property type="entry name" value="Pkinase"/>
    <property type="match status" value="1"/>
</dbReference>
<dbReference type="InterPro" id="IPR011992">
    <property type="entry name" value="EF-hand-dom_pair"/>
</dbReference>
<feature type="region of interest" description="Disordered" evidence="16">
    <location>
        <begin position="96"/>
        <end position="120"/>
    </location>
</feature>
<feature type="compositionally biased region" description="Pro residues" evidence="16">
    <location>
        <begin position="8"/>
        <end position="25"/>
    </location>
</feature>
<dbReference type="Proteomes" id="UP001151529">
    <property type="component" value="Chromosome 4"/>
</dbReference>
<feature type="region of interest" description="Disordered" evidence="16">
    <location>
        <begin position="1"/>
        <end position="71"/>
    </location>
</feature>
<keyword evidence="8" id="KW-0677">Repeat</keyword>
<dbReference type="InterPro" id="IPR017441">
    <property type="entry name" value="Protein_kinase_ATP_BS"/>
</dbReference>
<dbReference type="CDD" id="cd05117">
    <property type="entry name" value="STKc_CAMK"/>
    <property type="match status" value="1"/>
</dbReference>
<dbReference type="GO" id="GO:0016020">
    <property type="term" value="C:membrane"/>
    <property type="evidence" value="ECO:0007669"/>
    <property type="project" value="UniProtKB-SubCell"/>
</dbReference>
<evidence type="ECO:0000256" key="16">
    <source>
        <dbReference type="SAM" id="MobiDB-lite"/>
    </source>
</evidence>
<feature type="compositionally biased region" description="Polar residues" evidence="16">
    <location>
        <begin position="26"/>
        <end position="41"/>
    </location>
</feature>
<reference evidence="18" key="1">
    <citation type="submission" date="2022-11" db="EMBL/GenBank/DDBJ databases">
        <authorList>
            <person name="Hyden B.L."/>
            <person name="Feng K."/>
            <person name="Yates T."/>
            <person name="Jawdy S."/>
            <person name="Smart L.B."/>
            <person name="Muchero W."/>
        </authorList>
    </citation>
    <scope>NUCLEOTIDE SEQUENCE</scope>
    <source>
        <tissue evidence="18">Shoot tip</tissue>
    </source>
</reference>